<accession>A0A448X4Q9</accession>
<keyword evidence="11" id="KW-1185">Reference proteome</keyword>
<feature type="transmembrane region" description="Helical" evidence="8">
    <location>
        <begin position="116"/>
        <end position="134"/>
    </location>
</feature>
<comment type="similarity">
    <text evidence="2">Belongs to the PGAP2 family.</text>
</comment>
<evidence type="ECO:0000256" key="6">
    <source>
        <dbReference type="ARBA" id="ARBA00023034"/>
    </source>
</evidence>
<evidence type="ECO:0000256" key="1">
    <source>
        <dbReference type="ARBA" id="ARBA00004653"/>
    </source>
</evidence>
<evidence type="ECO:0000256" key="2">
    <source>
        <dbReference type="ARBA" id="ARBA00007414"/>
    </source>
</evidence>
<comment type="subcellular location">
    <subcellularLocation>
        <location evidence="1">Golgi apparatus membrane</location>
        <topology evidence="1">Multi-pass membrane protein</topology>
    </subcellularLocation>
</comment>
<organism evidence="10 11">
    <name type="scientific">Protopolystoma xenopodis</name>
    <dbReference type="NCBI Taxonomy" id="117903"/>
    <lineage>
        <taxon>Eukaryota</taxon>
        <taxon>Metazoa</taxon>
        <taxon>Spiralia</taxon>
        <taxon>Lophotrochozoa</taxon>
        <taxon>Platyhelminthes</taxon>
        <taxon>Monogenea</taxon>
        <taxon>Polyopisthocotylea</taxon>
        <taxon>Polystomatidea</taxon>
        <taxon>Polystomatidae</taxon>
        <taxon>Protopolystoma</taxon>
    </lineage>
</organism>
<name>A0A448X4Q9_9PLAT</name>
<dbReference type="Proteomes" id="UP000784294">
    <property type="component" value="Unassembled WGS sequence"/>
</dbReference>
<keyword evidence="6" id="KW-0333">Golgi apparatus</keyword>
<keyword evidence="3" id="KW-0337">GPI-anchor biosynthesis</keyword>
<dbReference type="InterPro" id="IPR039545">
    <property type="entry name" value="PGAP2"/>
</dbReference>
<keyword evidence="4 8" id="KW-0812">Transmembrane</keyword>
<sequence>MGLYQNFDEVTEANCGVTEFFPSISAITGIIPGRFIWRFALALHSTPRIIPWLLYVRLYKTFRTVTTNKIIFKIIVQVCLASYLFDNLFLLAISIVANVDYYRNNLSLPLVLHERIFVLFLVSSSVYMITTLYLHHRLKADNIGILLVIFISFDK</sequence>
<dbReference type="PANTHER" id="PTHR12892:SF11">
    <property type="entry name" value="POST-GPI ATTACHMENT TO PROTEINS FACTOR 2"/>
    <property type="match status" value="1"/>
</dbReference>
<dbReference type="InterPro" id="IPR019402">
    <property type="entry name" value="CWH43_N"/>
</dbReference>
<dbReference type="GO" id="GO:0006506">
    <property type="term" value="P:GPI anchor biosynthetic process"/>
    <property type="evidence" value="ECO:0007669"/>
    <property type="project" value="UniProtKB-KW"/>
</dbReference>
<evidence type="ECO:0000256" key="5">
    <source>
        <dbReference type="ARBA" id="ARBA00022989"/>
    </source>
</evidence>
<dbReference type="PANTHER" id="PTHR12892">
    <property type="entry name" value="FGF RECEPTOR ACTIVATING PROTEIN 1"/>
    <property type="match status" value="1"/>
</dbReference>
<protein>
    <recommendedName>
        <fullName evidence="9">CWH43-like N-terminal domain-containing protein</fullName>
    </recommendedName>
</protein>
<evidence type="ECO:0000256" key="4">
    <source>
        <dbReference type="ARBA" id="ARBA00022692"/>
    </source>
</evidence>
<dbReference type="GO" id="GO:0000139">
    <property type="term" value="C:Golgi membrane"/>
    <property type="evidence" value="ECO:0007669"/>
    <property type="project" value="UniProtKB-SubCell"/>
</dbReference>
<keyword evidence="7 8" id="KW-0472">Membrane</keyword>
<evidence type="ECO:0000259" key="9">
    <source>
        <dbReference type="Pfam" id="PF10277"/>
    </source>
</evidence>
<feature type="transmembrane region" description="Helical" evidence="8">
    <location>
        <begin position="70"/>
        <end position="96"/>
    </location>
</feature>
<dbReference type="Pfam" id="PF10277">
    <property type="entry name" value="Frag1"/>
    <property type="match status" value="1"/>
</dbReference>
<gene>
    <name evidence="10" type="ORF">PXEA_LOCUS21423</name>
</gene>
<dbReference type="EMBL" id="CAAALY010091500">
    <property type="protein sequence ID" value="VEL27983.1"/>
    <property type="molecule type" value="Genomic_DNA"/>
</dbReference>
<evidence type="ECO:0000256" key="3">
    <source>
        <dbReference type="ARBA" id="ARBA00022502"/>
    </source>
</evidence>
<evidence type="ECO:0000313" key="10">
    <source>
        <dbReference type="EMBL" id="VEL27983.1"/>
    </source>
</evidence>
<dbReference type="OrthoDB" id="68581at2759"/>
<reference evidence="10" key="1">
    <citation type="submission" date="2018-11" db="EMBL/GenBank/DDBJ databases">
        <authorList>
            <consortium name="Pathogen Informatics"/>
        </authorList>
    </citation>
    <scope>NUCLEOTIDE SEQUENCE</scope>
</reference>
<evidence type="ECO:0000256" key="8">
    <source>
        <dbReference type="SAM" id="Phobius"/>
    </source>
</evidence>
<proteinExistence type="inferred from homology"/>
<dbReference type="AlphaFoldDB" id="A0A448X4Q9"/>
<dbReference type="GO" id="GO:0005789">
    <property type="term" value="C:endoplasmic reticulum membrane"/>
    <property type="evidence" value="ECO:0007669"/>
    <property type="project" value="TreeGrafter"/>
</dbReference>
<evidence type="ECO:0000256" key="7">
    <source>
        <dbReference type="ARBA" id="ARBA00023136"/>
    </source>
</evidence>
<comment type="caution">
    <text evidence="10">The sequence shown here is derived from an EMBL/GenBank/DDBJ whole genome shotgun (WGS) entry which is preliminary data.</text>
</comment>
<feature type="domain" description="CWH43-like N-terminal" evidence="9">
    <location>
        <begin position="2"/>
        <end position="141"/>
    </location>
</feature>
<keyword evidence="5 8" id="KW-1133">Transmembrane helix</keyword>
<evidence type="ECO:0000313" key="11">
    <source>
        <dbReference type="Proteomes" id="UP000784294"/>
    </source>
</evidence>